<dbReference type="HAMAP" id="MF_00649">
    <property type="entry name" value="DNA_gyrase_inhibitor_YacG"/>
    <property type="match status" value="1"/>
</dbReference>
<evidence type="ECO:0000313" key="5">
    <source>
        <dbReference type="EMBL" id="MBN0987702.1"/>
    </source>
</evidence>
<comment type="cofactor">
    <cofactor evidence="3">
        <name>Zn(2+)</name>
        <dbReference type="ChEBI" id="CHEBI:29105"/>
    </cofactor>
    <text evidence="3">Binds 1 zinc ion.</text>
</comment>
<dbReference type="NCBIfam" id="NF001638">
    <property type="entry name" value="PRK00418.1"/>
    <property type="match status" value="1"/>
</dbReference>
<dbReference type="SUPFAM" id="SSF57716">
    <property type="entry name" value="Glucocorticoid receptor-like (DNA-binding domain)"/>
    <property type="match status" value="1"/>
</dbReference>
<feature type="binding site" evidence="3">
    <location>
        <position position="47"/>
    </location>
    <ligand>
        <name>Zn(2+)</name>
        <dbReference type="ChEBI" id="CHEBI:29105"/>
    </ligand>
</feature>
<dbReference type="InterPro" id="IPR013088">
    <property type="entry name" value="Znf_NHR/GATA"/>
</dbReference>
<dbReference type="Pfam" id="PF03884">
    <property type="entry name" value="YacG"/>
    <property type="match status" value="1"/>
</dbReference>
<comment type="subunit">
    <text evidence="3">Interacts with GyrB.</text>
</comment>
<comment type="similarity">
    <text evidence="3">Belongs to the DNA gyrase inhibitor YacG family.</text>
</comment>
<dbReference type="InterPro" id="IPR005584">
    <property type="entry name" value="DNA_gyrase_inhibitor_YacG"/>
</dbReference>
<evidence type="ECO:0000313" key="6">
    <source>
        <dbReference type="Proteomes" id="UP000760472"/>
    </source>
</evidence>
<gene>
    <name evidence="3 5" type="primary">yacG</name>
    <name evidence="5" type="ORF">JW498_10030</name>
</gene>
<feature type="binding site" evidence="3">
    <location>
        <position position="67"/>
    </location>
    <ligand>
        <name>Zn(2+)</name>
        <dbReference type="ChEBI" id="CHEBI:29105"/>
    </ligand>
</feature>
<dbReference type="EMBL" id="JAFFZP010000013">
    <property type="protein sequence ID" value="MBN0987702.1"/>
    <property type="molecule type" value="Genomic_DNA"/>
</dbReference>
<feature type="binding site" evidence="3">
    <location>
        <position position="44"/>
    </location>
    <ligand>
        <name>Zn(2+)</name>
        <dbReference type="ChEBI" id="CHEBI:29105"/>
    </ligand>
</feature>
<dbReference type="PANTHER" id="PTHR36150:SF1">
    <property type="entry name" value="DNA GYRASE INHIBITOR YACG"/>
    <property type="match status" value="1"/>
</dbReference>
<keyword evidence="1 3" id="KW-0479">Metal-binding</keyword>
<comment type="function">
    <text evidence="3">Inhibits all the catalytic activities of DNA gyrase by preventing its interaction with DNA. Acts by binding directly to the C-terminal domain of GyrB, which probably disrupts DNA binding by the gyrase.</text>
</comment>
<name>A0ABS2W860_9GAMM</name>
<evidence type="ECO:0000256" key="3">
    <source>
        <dbReference type="HAMAP-Rule" id="MF_00649"/>
    </source>
</evidence>
<protein>
    <recommendedName>
        <fullName evidence="3">DNA gyrase inhibitor YacG</fullName>
    </recommendedName>
</protein>
<keyword evidence="2 3" id="KW-0862">Zinc</keyword>
<dbReference type="PANTHER" id="PTHR36150">
    <property type="entry name" value="DNA GYRASE INHIBITOR YACG"/>
    <property type="match status" value="1"/>
</dbReference>
<feature type="region of interest" description="Disordered" evidence="4">
    <location>
        <begin position="19"/>
        <end position="38"/>
    </location>
</feature>
<dbReference type="Proteomes" id="UP000760472">
    <property type="component" value="Unassembled WGS sequence"/>
</dbReference>
<evidence type="ECO:0000256" key="1">
    <source>
        <dbReference type="ARBA" id="ARBA00022723"/>
    </source>
</evidence>
<sequence>MNCPPWWKNYIKSSCKKHNRNGSPILVNKPDNTDSHKKKPLVACPTCSKKQEWSTENPFRPFCSERCKLIDLGAWAAEAYQIPAEPSVDDYSSSFEDSESADYLDRPLH</sequence>
<evidence type="ECO:0000256" key="2">
    <source>
        <dbReference type="ARBA" id="ARBA00022833"/>
    </source>
</evidence>
<keyword evidence="6" id="KW-1185">Reference proteome</keyword>
<evidence type="ECO:0000256" key="4">
    <source>
        <dbReference type="SAM" id="MobiDB-lite"/>
    </source>
</evidence>
<feature type="binding site" evidence="3">
    <location>
        <position position="63"/>
    </location>
    <ligand>
        <name>Zn(2+)</name>
        <dbReference type="ChEBI" id="CHEBI:29105"/>
    </ligand>
</feature>
<reference evidence="5 6" key="1">
    <citation type="submission" date="2021-02" db="EMBL/GenBank/DDBJ databases">
        <title>A novel species of genus Amphritea isolated from a fishpond in China.</title>
        <authorList>
            <person name="Lu H."/>
        </authorList>
    </citation>
    <scope>NUCLEOTIDE SEQUENCE [LARGE SCALE GENOMIC DNA]</scope>
    <source>
        <strain evidence="5 6">RP18W</strain>
    </source>
</reference>
<accession>A0ABS2W860</accession>
<dbReference type="Gene3D" id="3.30.50.10">
    <property type="entry name" value="Erythroid Transcription Factor GATA-1, subunit A"/>
    <property type="match status" value="1"/>
</dbReference>
<proteinExistence type="inferred from homology"/>
<comment type="caution">
    <text evidence="5">The sequence shown here is derived from an EMBL/GenBank/DDBJ whole genome shotgun (WGS) entry which is preliminary data.</text>
</comment>
<organism evidence="5 6">
    <name type="scientific">Amphritea pacifica</name>
    <dbReference type="NCBI Taxonomy" id="2811233"/>
    <lineage>
        <taxon>Bacteria</taxon>
        <taxon>Pseudomonadati</taxon>
        <taxon>Pseudomonadota</taxon>
        <taxon>Gammaproteobacteria</taxon>
        <taxon>Oceanospirillales</taxon>
        <taxon>Oceanospirillaceae</taxon>
        <taxon>Amphritea</taxon>
    </lineage>
</organism>
<feature type="region of interest" description="Disordered" evidence="4">
    <location>
        <begin position="86"/>
        <end position="109"/>
    </location>
</feature>